<name>A0A2L2Y8K7_PARTP</name>
<dbReference type="OrthoDB" id="107372at2759"/>
<accession>A0A2L2Y8K7</accession>
<evidence type="ECO:0000313" key="1">
    <source>
        <dbReference type="EMBL" id="LAA04502.1"/>
    </source>
</evidence>
<sequence length="56" mass="6433">MAEYGIHHVISNFSKPSIFEVIGHDNLASSLRAAFLHLFKVKTVFSKKIYCRFFSV</sequence>
<protein>
    <submittedName>
        <fullName evidence="1">Peroxisome assembly protein 12</fullName>
    </submittedName>
</protein>
<dbReference type="EMBL" id="IAAA01012461">
    <property type="protein sequence ID" value="LAA04502.1"/>
    <property type="molecule type" value="mRNA"/>
</dbReference>
<proteinExistence type="evidence at transcript level"/>
<dbReference type="AlphaFoldDB" id="A0A2L2Y8K7"/>
<reference evidence="1" key="1">
    <citation type="journal article" date="2016" name="Mol. Ecol. Resour.">
        <title>Evaluation of the impact of RNA preservation methods of spiders for de novo transcriptome assembly.</title>
        <authorList>
            <person name="Kono N."/>
            <person name="Nakamura H."/>
            <person name="Ito Y."/>
            <person name="Tomita M."/>
            <person name="Arakawa K."/>
        </authorList>
    </citation>
    <scope>NUCLEOTIDE SEQUENCE</scope>
    <source>
        <tissue evidence="1">Whole body</tissue>
    </source>
</reference>
<organism evidence="1">
    <name type="scientific">Parasteatoda tepidariorum</name>
    <name type="common">Common house spider</name>
    <name type="synonym">Achaearanea tepidariorum</name>
    <dbReference type="NCBI Taxonomy" id="114398"/>
    <lineage>
        <taxon>Eukaryota</taxon>
        <taxon>Metazoa</taxon>
        <taxon>Ecdysozoa</taxon>
        <taxon>Arthropoda</taxon>
        <taxon>Chelicerata</taxon>
        <taxon>Arachnida</taxon>
        <taxon>Araneae</taxon>
        <taxon>Araneomorphae</taxon>
        <taxon>Entelegynae</taxon>
        <taxon>Araneoidea</taxon>
        <taxon>Theridiidae</taxon>
        <taxon>Parasteatoda</taxon>
    </lineage>
</organism>